<dbReference type="Proteomes" id="UP001175226">
    <property type="component" value="Unassembled WGS sequence"/>
</dbReference>
<sequence length="170" mass="19724">MTMCHRSYPLVCRGRETQCWKTGRRLRLAVDRIYPTSAIRGKTSFRVWFLQGTASSRLTCRCGHFLWPVRCPHFWHGRLRLCHCSLDTAVATAATIPSALLDVRQTPRCQYHGLQWRLGRLIAAGQIQIVTARYQGIRTNRLIVVYLMNIRVYLLSSFDCPAKRRSDWSL</sequence>
<protein>
    <submittedName>
        <fullName evidence="1">Uncharacterized protein</fullName>
    </submittedName>
</protein>
<accession>A0AA39J1Q4</accession>
<evidence type="ECO:0000313" key="1">
    <source>
        <dbReference type="EMBL" id="KAK0433647.1"/>
    </source>
</evidence>
<keyword evidence="2" id="KW-1185">Reference proteome</keyword>
<dbReference type="AlphaFoldDB" id="A0AA39J1Q4"/>
<reference evidence="1" key="1">
    <citation type="submission" date="2023-06" db="EMBL/GenBank/DDBJ databases">
        <authorList>
            <consortium name="Lawrence Berkeley National Laboratory"/>
            <person name="Ahrendt S."/>
            <person name="Sahu N."/>
            <person name="Indic B."/>
            <person name="Wong-Bajracharya J."/>
            <person name="Merenyi Z."/>
            <person name="Ke H.-M."/>
            <person name="Monk M."/>
            <person name="Kocsube S."/>
            <person name="Drula E."/>
            <person name="Lipzen A."/>
            <person name="Balint B."/>
            <person name="Henrissat B."/>
            <person name="Andreopoulos B."/>
            <person name="Martin F.M."/>
            <person name="Harder C.B."/>
            <person name="Rigling D."/>
            <person name="Ford K.L."/>
            <person name="Foster G.D."/>
            <person name="Pangilinan J."/>
            <person name="Papanicolaou A."/>
            <person name="Barry K."/>
            <person name="LaButti K."/>
            <person name="Viragh M."/>
            <person name="Koriabine M."/>
            <person name="Yan M."/>
            <person name="Riley R."/>
            <person name="Champramary S."/>
            <person name="Plett K.L."/>
            <person name="Tsai I.J."/>
            <person name="Slot J."/>
            <person name="Sipos G."/>
            <person name="Plett J."/>
            <person name="Nagy L.G."/>
            <person name="Grigoriev I.V."/>
        </authorList>
    </citation>
    <scope>NUCLEOTIDE SEQUENCE</scope>
    <source>
        <strain evidence="1">FPL87.14</strain>
    </source>
</reference>
<proteinExistence type="predicted"/>
<gene>
    <name evidence="1" type="ORF">EV421DRAFT_1388238</name>
</gene>
<evidence type="ECO:0000313" key="2">
    <source>
        <dbReference type="Proteomes" id="UP001175226"/>
    </source>
</evidence>
<dbReference type="EMBL" id="JAUEPT010000079">
    <property type="protein sequence ID" value="KAK0433647.1"/>
    <property type="molecule type" value="Genomic_DNA"/>
</dbReference>
<name>A0AA39J1Q4_9AGAR</name>
<organism evidence="1 2">
    <name type="scientific">Armillaria borealis</name>
    <dbReference type="NCBI Taxonomy" id="47425"/>
    <lineage>
        <taxon>Eukaryota</taxon>
        <taxon>Fungi</taxon>
        <taxon>Dikarya</taxon>
        <taxon>Basidiomycota</taxon>
        <taxon>Agaricomycotina</taxon>
        <taxon>Agaricomycetes</taxon>
        <taxon>Agaricomycetidae</taxon>
        <taxon>Agaricales</taxon>
        <taxon>Marasmiineae</taxon>
        <taxon>Physalacriaceae</taxon>
        <taxon>Armillaria</taxon>
    </lineage>
</organism>
<comment type="caution">
    <text evidence="1">The sequence shown here is derived from an EMBL/GenBank/DDBJ whole genome shotgun (WGS) entry which is preliminary data.</text>
</comment>